<dbReference type="NCBIfam" id="TIGR01079">
    <property type="entry name" value="rplX_bact"/>
    <property type="match status" value="1"/>
</dbReference>
<reference evidence="8 9" key="1">
    <citation type="journal article" date="2022" name="Front. Microbiol.">
        <title>Male-killing mechanisms vary between Spiroplasma species.</title>
        <authorList>
            <person name="Arai H."/>
            <person name="Inoue M."/>
            <person name="Kageyama D."/>
        </authorList>
    </citation>
    <scope>NUCLEOTIDE SEQUENCE [LARGE SCALE GENOMIC DNA]</scope>
    <source>
        <strain evidence="9">sHm</strain>
    </source>
</reference>
<dbReference type="RefSeq" id="WP_281748522.1">
    <property type="nucleotide sequence ID" value="NZ_AP026933.1"/>
</dbReference>
<dbReference type="Gene3D" id="2.30.30.30">
    <property type="match status" value="1"/>
</dbReference>
<organism evidence="8 9">
    <name type="scientific">Spiroplasma ixodetis</name>
    <dbReference type="NCBI Taxonomy" id="2141"/>
    <lineage>
        <taxon>Bacteria</taxon>
        <taxon>Bacillati</taxon>
        <taxon>Mycoplasmatota</taxon>
        <taxon>Mollicutes</taxon>
        <taxon>Entomoplasmatales</taxon>
        <taxon>Spiroplasmataceae</taxon>
        <taxon>Spiroplasma</taxon>
    </lineage>
</organism>
<keyword evidence="3 5" id="KW-0687">Ribonucleoprotein</keyword>
<accession>A0ABM8BYD5</accession>
<proteinExistence type="inferred from homology"/>
<keyword evidence="2 5" id="KW-0689">Ribosomal protein</keyword>
<evidence type="ECO:0000313" key="9">
    <source>
        <dbReference type="Proteomes" id="UP001163387"/>
    </source>
</evidence>
<comment type="function">
    <text evidence="5">One of the proteins that surrounds the polypeptide exit tunnel on the outside of the subunit.</text>
</comment>
<evidence type="ECO:0000256" key="4">
    <source>
        <dbReference type="ARBA" id="ARBA00035206"/>
    </source>
</evidence>
<dbReference type="InterPro" id="IPR003256">
    <property type="entry name" value="Ribosomal_uL24"/>
</dbReference>
<comment type="similarity">
    <text evidence="1 5 6">Belongs to the universal ribosomal protein uL24 family.</text>
</comment>
<evidence type="ECO:0000256" key="2">
    <source>
        <dbReference type="ARBA" id="ARBA00022980"/>
    </source>
</evidence>
<evidence type="ECO:0000256" key="3">
    <source>
        <dbReference type="ARBA" id="ARBA00023274"/>
    </source>
</evidence>
<dbReference type="InterPro" id="IPR041988">
    <property type="entry name" value="Ribosomal_uL24_KOW"/>
</dbReference>
<keyword evidence="9" id="KW-1185">Reference proteome</keyword>
<dbReference type="Pfam" id="PF00467">
    <property type="entry name" value="KOW"/>
    <property type="match status" value="1"/>
</dbReference>
<dbReference type="EMBL" id="AP026933">
    <property type="protein sequence ID" value="BDT04899.1"/>
    <property type="molecule type" value="Genomic_DNA"/>
</dbReference>
<sequence>MASKKKPVISLDTKLKRGDQIKIIAGKHKGHTGPIIQVLREKNRVIIEGIIAKKNKKPTQNDQEGGIVEVKTSVHISNVMILDGKKDKKVTKIGYKIDKDGKKVRIARRSETELR</sequence>
<keyword evidence="5" id="KW-0699">rRNA-binding</keyword>
<dbReference type="InterPro" id="IPR005824">
    <property type="entry name" value="KOW"/>
</dbReference>
<comment type="subunit">
    <text evidence="5">Part of the 50S ribosomal subunit.</text>
</comment>
<evidence type="ECO:0000256" key="6">
    <source>
        <dbReference type="RuleBase" id="RU003477"/>
    </source>
</evidence>
<comment type="function">
    <text evidence="5">One of two assembly initiator proteins, it binds directly to the 5'-end of the 23S rRNA, where it nucleates assembly of the 50S subunit.</text>
</comment>
<dbReference type="CDD" id="cd06089">
    <property type="entry name" value="KOW_RPL26"/>
    <property type="match status" value="1"/>
</dbReference>
<keyword evidence="5" id="KW-0694">RNA-binding</keyword>
<feature type="domain" description="KOW" evidence="7">
    <location>
        <begin position="14"/>
        <end position="41"/>
    </location>
</feature>
<gene>
    <name evidence="5 8" type="primary">rplX</name>
    <name evidence="8" type="ORF">SHM_25450</name>
</gene>
<dbReference type="Proteomes" id="UP001163387">
    <property type="component" value="Chromosome"/>
</dbReference>
<dbReference type="HAMAP" id="MF_01326_B">
    <property type="entry name" value="Ribosomal_uL24_B"/>
    <property type="match status" value="1"/>
</dbReference>
<protein>
    <recommendedName>
        <fullName evidence="4 5">Large ribosomal subunit protein uL24</fullName>
    </recommendedName>
</protein>
<evidence type="ECO:0000259" key="7">
    <source>
        <dbReference type="SMART" id="SM00739"/>
    </source>
</evidence>
<dbReference type="SMART" id="SM00739">
    <property type="entry name" value="KOW"/>
    <property type="match status" value="1"/>
</dbReference>
<name>A0ABM8BYD5_9MOLU</name>
<dbReference type="InterPro" id="IPR005825">
    <property type="entry name" value="Ribosomal_uL24_CS"/>
</dbReference>
<dbReference type="InterPro" id="IPR057264">
    <property type="entry name" value="Ribosomal_uL24_C"/>
</dbReference>
<dbReference type="Pfam" id="PF17136">
    <property type="entry name" value="ribosomal_L24"/>
    <property type="match status" value="1"/>
</dbReference>
<dbReference type="InterPro" id="IPR014722">
    <property type="entry name" value="Rib_uL2_dom2"/>
</dbReference>
<dbReference type="GO" id="GO:0005840">
    <property type="term" value="C:ribosome"/>
    <property type="evidence" value="ECO:0007669"/>
    <property type="project" value="UniProtKB-KW"/>
</dbReference>
<evidence type="ECO:0000313" key="8">
    <source>
        <dbReference type="EMBL" id="BDT04899.1"/>
    </source>
</evidence>
<evidence type="ECO:0000256" key="1">
    <source>
        <dbReference type="ARBA" id="ARBA00010618"/>
    </source>
</evidence>
<evidence type="ECO:0000256" key="5">
    <source>
        <dbReference type="HAMAP-Rule" id="MF_01326"/>
    </source>
</evidence>
<dbReference type="PROSITE" id="PS01108">
    <property type="entry name" value="RIBOSOMAL_L24"/>
    <property type="match status" value="1"/>
</dbReference>
<dbReference type="InterPro" id="IPR008991">
    <property type="entry name" value="Translation_prot_SH3-like_sf"/>
</dbReference>
<dbReference type="SUPFAM" id="SSF50104">
    <property type="entry name" value="Translation proteins SH3-like domain"/>
    <property type="match status" value="1"/>
</dbReference>
<dbReference type="PANTHER" id="PTHR12903">
    <property type="entry name" value="MITOCHONDRIAL RIBOSOMAL PROTEIN L24"/>
    <property type="match status" value="1"/>
</dbReference>